<dbReference type="SUPFAM" id="SSF51230">
    <property type="entry name" value="Single hybrid motif"/>
    <property type="match status" value="1"/>
</dbReference>
<dbReference type="PROSITE" id="PS50968">
    <property type="entry name" value="BIOTINYL_LIPOYL"/>
    <property type="match status" value="1"/>
</dbReference>
<dbReference type="InterPro" id="IPR005481">
    <property type="entry name" value="BC-like_N"/>
</dbReference>
<dbReference type="SUPFAM" id="SSF52440">
    <property type="entry name" value="PreATP-grasp domain"/>
    <property type="match status" value="1"/>
</dbReference>
<keyword evidence="6 9" id="KW-0067">ATP-binding</keyword>
<dbReference type="Proteomes" id="UP000637002">
    <property type="component" value="Unassembled WGS sequence"/>
</dbReference>
<dbReference type="InterPro" id="IPR011761">
    <property type="entry name" value="ATP-grasp"/>
</dbReference>
<dbReference type="Gene3D" id="2.40.50.100">
    <property type="match status" value="1"/>
</dbReference>
<evidence type="ECO:0000256" key="6">
    <source>
        <dbReference type="ARBA" id="ARBA00022840"/>
    </source>
</evidence>
<dbReference type="PROSITE" id="PS50979">
    <property type="entry name" value="BC"/>
    <property type="match status" value="1"/>
</dbReference>
<gene>
    <name evidence="15" type="ORF">GCM10010994_36190</name>
</gene>
<dbReference type="Gene3D" id="3.40.50.20">
    <property type="match status" value="1"/>
</dbReference>
<dbReference type="PANTHER" id="PTHR48095">
    <property type="entry name" value="PYRUVATE CARBOXYLASE SUBUNIT A"/>
    <property type="match status" value="1"/>
</dbReference>
<dbReference type="EMBL" id="BMGG01000006">
    <property type="protein sequence ID" value="GGC74495.1"/>
    <property type="molecule type" value="Genomic_DNA"/>
</dbReference>
<dbReference type="InterPro" id="IPR034733">
    <property type="entry name" value="AcCoA_carboxyl_beta"/>
</dbReference>
<dbReference type="GO" id="GO:0046872">
    <property type="term" value="F:metal ion binding"/>
    <property type="evidence" value="ECO:0007669"/>
    <property type="project" value="InterPro"/>
</dbReference>
<dbReference type="RefSeq" id="WP_188610578.1">
    <property type="nucleotide sequence ID" value="NZ_BMGG01000006.1"/>
</dbReference>
<dbReference type="InterPro" id="IPR029045">
    <property type="entry name" value="ClpP/crotonase-like_dom_sf"/>
</dbReference>
<dbReference type="FunFam" id="2.40.50.100:FF:000003">
    <property type="entry name" value="Acetyl-CoA carboxylase biotin carboxyl carrier protein"/>
    <property type="match status" value="1"/>
</dbReference>
<dbReference type="InterPro" id="IPR011763">
    <property type="entry name" value="COA_CT_C"/>
</dbReference>
<evidence type="ECO:0000259" key="12">
    <source>
        <dbReference type="PROSITE" id="PS50979"/>
    </source>
</evidence>
<dbReference type="InterPro" id="IPR005479">
    <property type="entry name" value="CPAse_ATP-bd"/>
</dbReference>
<comment type="pathway">
    <text evidence="2">Lipid metabolism; malonyl-CoA biosynthesis; malonyl-CoA from acetyl-CoA: step 1/1.</text>
</comment>
<dbReference type="Gene3D" id="3.30.1490.20">
    <property type="entry name" value="ATP-grasp fold, A domain"/>
    <property type="match status" value="1"/>
</dbReference>
<keyword evidence="15" id="KW-0670">Pyruvate</keyword>
<dbReference type="Pfam" id="PF00364">
    <property type="entry name" value="Biotin_lipoyl"/>
    <property type="match status" value="1"/>
</dbReference>
<keyword evidence="4" id="KW-0436">Ligase</keyword>
<dbReference type="Pfam" id="PF01039">
    <property type="entry name" value="Carboxyl_trans"/>
    <property type="match status" value="1"/>
</dbReference>
<comment type="cofactor">
    <cofactor evidence="1">
        <name>biotin</name>
        <dbReference type="ChEBI" id="CHEBI:57586"/>
    </cofactor>
</comment>
<evidence type="ECO:0000259" key="10">
    <source>
        <dbReference type="PROSITE" id="PS50968"/>
    </source>
</evidence>
<dbReference type="PANTHER" id="PTHR48095:SF5">
    <property type="entry name" value="BLL7292 PROTEIN"/>
    <property type="match status" value="1"/>
</dbReference>
<evidence type="ECO:0000313" key="15">
    <source>
        <dbReference type="EMBL" id="GGC74495.1"/>
    </source>
</evidence>
<dbReference type="EC" id="6.4.1.2" evidence="3"/>
<feature type="domain" description="CoA carboxyltransferase C-terminal" evidence="14">
    <location>
        <begin position="836"/>
        <end position="1076"/>
    </location>
</feature>
<dbReference type="InterPro" id="IPR051602">
    <property type="entry name" value="ACC_Biotin_Carboxylase"/>
</dbReference>
<reference evidence="15" key="2">
    <citation type="submission" date="2020-09" db="EMBL/GenBank/DDBJ databases">
        <authorList>
            <person name="Sun Q."/>
            <person name="Zhou Y."/>
        </authorList>
    </citation>
    <scope>NUCLEOTIDE SEQUENCE</scope>
    <source>
        <strain evidence="15">CGMCC 1.12919</strain>
    </source>
</reference>
<dbReference type="InterPro" id="IPR000089">
    <property type="entry name" value="Biotin_lipoyl"/>
</dbReference>
<evidence type="ECO:0000256" key="5">
    <source>
        <dbReference type="ARBA" id="ARBA00022741"/>
    </source>
</evidence>
<dbReference type="GO" id="GO:0005524">
    <property type="term" value="F:ATP binding"/>
    <property type="evidence" value="ECO:0007669"/>
    <property type="project" value="UniProtKB-UniRule"/>
</dbReference>
<dbReference type="InterPro" id="IPR001882">
    <property type="entry name" value="Biotin_BS"/>
</dbReference>
<dbReference type="Gene3D" id="3.30.470.20">
    <property type="entry name" value="ATP-grasp fold, B domain"/>
    <property type="match status" value="1"/>
</dbReference>
<evidence type="ECO:0000259" key="13">
    <source>
        <dbReference type="PROSITE" id="PS50980"/>
    </source>
</evidence>
<keyword evidence="7" id="KW-0092">Biotin</keyword>
<dbReference type="InterPro" id="IPR005482">
    <property type="entry name" value="Biotin_COase_C"/>
</dbReference>
<dbReference type="SMART" id="SM00878">
    <property type="entry name" value="Biotin_carb_C"/>
    <property type="match status" value="1"/>
</dbReference>
<dbReference type="SUPFAM" id="SSF56059">
    <property type="entry name" value="Glutathione synthetase ATP-binding domain-like"/>
    <property type="match status" value="1"/>
</dbReference>
<evidence type="ECO:0000256" key="3">
    <source>
        <dbReference type="ARBA" id="ARBA00013058"/>
    </source>
</evidence>
<dbReference type="PROSITE" id="PS50975">
    <property type="entry name" value="ATP_GRASP"/>
    <property type="match status" value="1"/>
</dbReference>
<organism evidence="15 16">
    <name type="scientific">Chelatococcus reniformis</name>
    <dbReference type="NCBI Taxonomy" id="1494448"/>
    <lineage>
        <taxon>Bacteria</taxon>
        <taxon>Pseudomonadati</taxon>
        <taxon>Pseudomonadota</taxon>
        <taxon>Alphaproteobacteria</taxon>
        <taxon>Hyphomicrobiales</taxon>
        <taxon>Chelatococcaceae</taxon>
        <taxon>Chelatococcus</taxon>
    </lineage>
</organism>
<evidence type="ECO:0000256" key="1">
    <source>
        <dbReference type="ARBA" id="ARBA00001953"/>
    </source>
</evidence>
<comment type="caution">
    <text evidence="15">The sequence shown here is derived from an EMBL/GenBank/DDBJ whole genome shotgun (WGS) entry which is preliminary data.</text>
</comment>
<dbReference type="InterPro" id="IPR011764">
    <property type="entry name" value="Biotin_carboxylation_dom"/>
</dbReference>
<keyword evidence="5 9" id="KW-0547">Nucleotide-binding</keyword>
<feature type="domain" description="CoA carboxyltransferase N-terminal" evidence="13">
    <location>
        <begin position="574"/>
        <end position="834"/>
    </location>
</feature>
<evidence type="ECO:0000313" key="16">
    <source>
        <dbReference type="Proteomes" id="UP000637002"/>
    </source>
</evidence>
<dbReference type="Pfam" id="PF02785">
    <property type="entry name" value="Biotin_carb_C"/>
    <property type="match status" value="1"/>
</dbReference>
<dbReference type="SUPFAM" id="SSF51246">
    <property type="entry name" value="Rudiment single hybrid motif"/>
    <property type="match status" value="1"/>
</dbReference>
<evidence type="ECO:0000256" key="8">
    <source>
        <dbReference type="ARBA" id="ARBA00023268"/>
    </source>
</evidence>
<dbReference type="SUPFAM" id="SSF52096">
    <property type="entry name" value="ClpP/crotonase"/>
    <property type="match status" value="2"/>
</dbReference>
<keyword evidence="8" id="KW-0511">Multifunctional enzyme</keyword>
<keyword evidence="16" id="KW-1185">Reference proteome</keyword>
<dbReference type="InterPro" id="IPR011762">
    <property type="entry name" value="COA_CT_N"/>
</dbReference>
<proteinExistence type="predicted"/>
<dbReference type="Pfam" id="PF00289">
    <property type="entry name" value="Biotin_carb_N"/>
    <property type="match status" value="1"/>
</dbReference>
<dbReference type="PROSITE" id="PS50980">
    <property type="entry name" value="COA_CT_NTER"/>
    <property type="match status" value="1"/>
</dbReference>
<accession>A0A916XHX8</accession>
<dbReference type="AlphaFoldDB" id="A0A916XHX8"/>
<feature type="domain" description="Lipoyl-binding" evidence="10">
    <location>
        <begin position="484"/>
        <end position="562"/>
    </location>
</feature>
<dbReference type="Gene3D" id="3.90.226.10">
    <property type="entry name" value="2-enoyl-CoA Hydratase, Chain A, domain 1"/>
    <property type="match status" value="2"/>
</dbReference>
<feature type="domain" description="Biotin carboxylation" evidence="12">
    <location>
        <begin position="1"/>
        <end position="458"/>
    </location>
</feature>
<dbReference type="InterPro" id="IPR011053">
    <property type="entry name" value="Single_hybrid_motif"/>
</dbReference>
<name>A0A916XHX8_9HYPH</name>
<dbReference type="InterPro" id="IPR016185">
    <property type="entry name" value="PreATP-grasp_dom_sf"/>
</dbReference>
<evidence type="ECO:0000256" key="4">
    <source>
        <dbReference type="ARBA" id="ARBA00022598"/>
    </source>
</evidence>
<evidence type="ECO:0000259" key="11">
    <source>
        <dbReference type="PROSITE" id="PS50975"/>
    </source>
</evidence>
<dbReference type="Pfam" id="PF02786">
    <property type="entry name" value="CPSase_L_D2"/>
    <property type="match status" value="1"/>
</dbReference>
<feature type="domain" description="ATP-grasp" evidence="11">
    <location>
        <begin position="119"/>
        <end position="323"/>
    </location>
</feature>
<evidence type="ECO:0000256" key="2">
    <source>
        <dbReference type="ARBA" id="ARBA00004956"/>
    </source>
</evidence>
<dbReference type="PROSITE" id="PS00867">
    <property type="entry name" value="CPSASE_2"/>
    <property type="match status" value="1"/>
</dbReference>
<dbReference type="GO" id="GO:0003989">
    <property type="term" value="F:acetyl-CoA carboxylase activity"/>
    <property type="evidence" value="ECO:0007669"/>
    <property type="project" value="UniProtKB-EC"/>
</dbReference>
<dbReference type="InterPro" id="IPR013815">
    <property type="entry name" value="ATP_grasp_subdomain_1"/>
</dbReference>
<sequence>MLKNVLIANRGEVAIRIARACGELGIGAVAVAPDDDRSSLHMSKADRAVGIPGAGAAAYLDGQALVAAALASGCDAVHPGYGFLSESAEFARACAAAGLKFVGPSPEALELFGDKAKAIGLARRCDVPVARNTDAPASPEAIRSFMAALPAGTPIMIKAVAGGGGRGMRVVHDPSELAAAWERCASEAQAAFGRADVYAEELIGRARHIEVQVAGDASGHVIHLHERECSVQRRHQKLIELAPSPWLEPALRTALCRDAVRLAKAAGYVGIGTVEFLVEVDAEGRATGRHVFIEMNPRLQVEHTVTEEVTGVDLVHLQLALAAGTTLAELDLAEPPSVRGHAMQLRVNMETLQADGTTLPSGGVLAAFAPPGGAGVRVETSGYSGYEIHPGFDALLAKLVVHTRSGGFDQTAAKAYRALCEFEVSGVATSIPLLQAILRHDDFRAGRADTRFVERAAPELIDGAAAHPSFHAPRAAAGQALRVIADDVDADGAEPARSPMRGRVVAVEVAEGEAVGAGQTVVVVEAMKMEHAIVAACSGTVERVLVAPGDTVQSQAPLLLIRPGETAAAAAAVGSQGQAAGGEALAEIETVRARTLDAQRPEAMARLARRQSLSARQRIALLADDGSFTEIGGLALAEGLGAEAPGDGVVVGTARVAGRPVVVVAQDFSVFGGSAGHLGTAKMDRGIAVALKSGRPLVMLLDGGGHRIQDGQNSRHYAHGSPTFHDLARLSGWVPVVSAVLGAGFAANTNFSGLADLIVMVRGKSTMGLAGPALVKAGTGEDISIQALGGAEAQVDHHGLADLGVASEEEAIATLRRFLSYLPDNAQAARPTVPYAEDAAVEQARAEDLLGIIPANSRRSYDVRRIVERLADADSVMELKPTFAGNIVTALGRLRGRPVGFVANQAAVLGGMLDSPACEKAAHFVGMCDAFGLPLVYLIDVPGFSIGSDAERTTLGKRSAKLIFELGQATVPRLSVVLRKGYGLGYVAMAGGRSFDADAALAWPTAEICAMSVEGSVDVAHRRAYETASDPVARRQEIIDDIRSRIGPLQAAQGFGIDDIIDPRSTRARLIEVLDRVPARRDNGVPARFRPISPI</sequence>
<evidence type="ECO:0000259" key="14">
    <source>
        <dbReference type="PROSITE" id="PS50989"/>
    </source>
</evidence>
<dbReference type="PROSITE" id="PS50989">
    <property type="entry name" value="COA_CT_CTER"/>
    <property type="match status" value="1"/>
</dbReference>
<reference evidence="15" key="1">
    <citation type="journal article" date="2014" name="Int. J. Syst. Evol. Microbiol.">
        <title>Complete genome sequence of Corynebacterium casei LMG S-19264T (=DSM 44701T), isolated from a smear-ripened cheese.</title>
        <authorList>
            <consortium name="US DOE Joint Genome Institute (JGI-PGF)"/>
            <person name="Walter F."/>
            <person name="Albersmeier A."/>
            <person name="Kalinowski J."/>
            <person name="Ruckert C."/>
        </authorList>
    </citation>
    <scope>NUCLEOTIDE SEQUENCE</scope>
    <source>
        <strain evidence="15">CGMCC 1.12919</strain>
    </source>
</reference>
<dbReference type="PROSITE" id="PS00188">
    <property type="entry name" value="BIOTIN"/>
    <property type="match status" value="1"/>
</dbReference>
<dbReference type="CDD" id="cd06850">
    <property type="entry name" value="biotinyl_domain"/>
    <property type="match status" value="1"/>
</dbReference>
<protein>
    <recommendedName>
        <fullName evidence="3">acetyl-CoA carboxylase</fullName>
        <ecNumber evidence="3">6.4.1.2</ecNumber>
    </recommendedName>
</protein>
<evidence type="ECO:0000256" key="7">
    <source>
        <dbReference type="ARBA" id="ARBA00023267"/>
    </source>
</evidence>
<dbReference type="InterPro" id="IPR011054">
    <property type="entry name" value="Rudment_hybrid_motif"/>
</dbReference>
<evidence type="ECO:0000256" key="9">
    <source>
        <dbReference type="PROSITE-ProRule" id="PRU00409"/>
    </source>
</evidence>